<dbReference type="AlphaFoldDB" id="A0A9W4SYE0"/>
<proteinExistence type="predicted"/>
<dbReference type="Proteomes" id="UP001153678">
    <property type="component" value="Unassembled WGS sequence"/>
</dbReference>
<accession>A0A9W4SYE0</accession>
<organism evidence="2 3">
    <name type="scientific">Funneliformis geosporum</name>
    <dbReference type="NCBI Taxonomy" id="1117311"/>
    <lineage>
        <taxon>Eukaryota</taxon>
        <taxon>Fungi</taxon>
        <taxon>Fungi incertae sedis</taxon>
        <taxon>Mucoromycota</taxon>
        <taxon>Glomeromycotina</taxon>
        <taxon>Glomeromycetes</taxon>
        <taxon>Glomerales</taxon>
        <taxon>Glomeraceae</taxon>
        <taxon>Funneliformis</taxon>
    </lineage>
</organism>
<dbReference type="EMBL" id="CAMKVN010003954">
    <property type="protein sequence ID" value="CAI2185993.1"/>
    <property type="molecule type" value="Genomic_DNA"/>
</dbReference>
<comment type="caution">
    <text evidence="2">The sequence shown here is derived from an EMBL/GenBank/DDBJ whole genome shotgun (WGS) entry which is preliminary data.</text>
</comment>
<reference evidence="2" key="1">
    <citation type="submission" date="2022-08" db="EMBL/GenBank/DDBJ databases">
        <authorList>
            <person name="Kallberg Y."/>
            <person name="Tangrot J."/>
            <person name="Rosling A."/>
        </authorList>
    </citation>
    <scope>NUCLEOTIDE SEQUENCE</scope>
    <source>
        <strain evidence="2">Wild A</strain>
    </source>
</reference>
<evidence type="ECO:0000313" key="3">
    <source>
        <dbReference type="Proteomes" id="UP001153678"/>
    </source>
</evidence>
<evidence type="ECO:0000313" key="2">
    <source>
        <dbReference type="EMBL" id="CAI2185993.1"/>
    </source>
</evidence>
<gene>
    <name evidence="2" type="ORF">FWILDA_LOCUS12354</name>
</gene>
<evidence type="ECO:0000256" key="1">
    <source>
        <dbReference type="SAM" id="MobiDB-lite"/>
    </source>
</evidence>
<protein>
    <submittedName>
        <fullName evidence="2">1936_t:CDS:1</fullName>
    </submittedName>
</protein>
<keyword evidence="3" id="KW-1185">Reference proteome</keyword>
<feature type="region of interest" description="Disordered" evidence="1">
    <location>
        <begin position="25"/>
        <end position="45"/>
    </location>
</feature>
<feature type="compositionally biased region" description="Polar residues" evidence="1">
    <location>
        <begin position="25"/>
        <end position="35"/>
    </location>
</feature>
<dbReference type="OrthoDB" id="10402437at2759"/>
<sequence>EKRKKPSLIGIHKIPKLASLALSPLTSDINTQEKIQPTLPEKKDE</sequence>
<name>A0A9W4SYE0_9GLOM</name>
<feature type="non-terminal residue" evidence="2">
    <location>
        <position position="1"/>
    </location>
</feature>